<dbReference type="AlphaFoldDB" id="A0A7W6E6L5"/>
<evidence type="ECO:0000313" key="2">
    <source>
        <dbReference type="Proteomes" id="UP000530268"/>
    </source>
</evidence>
<name>A0A7W6E6L5_9RHOB</name>
<comment type="caution">
    <text evidence="1">The sequence shown here is derived from an EMBL/GenBank/DDBJ whole genome shotgun (WGS) entry which is preliminary data.</text>
</comment>
<proteinExistence type="predicted"/>
<organism evidence="1 2">
    <name type="scientific">Sulfitobacter undariae</name>
    <dbReference type="NCBI Taxonomy" id="1563671"/>
    <lineage>
        <taxon>Bacteria</taxon>
        <taxon>Pseudomonadati</taxon>
        <taxon>Pseudomonadota</taxon>
        <taxon>Alphaproteobacteria</taxon>
        <taxon>Rhodobacterales</taxon>
        <taxon>Roseobacteraceae</taxon>
        <taxon>Sulfitobacter</taxon>
    </lineage>
</organism>
<evidence type="ECO:0000313" key="1">
    <source>
        <dbReference type="EMBL" id="MBB3995707.1"/>
    </source>
</evidence>
<sequence length="94" mass="11015">MSKRGPPDNKVNKWACLNRETLHLERRHLKNKRDLVSLTLAQVVKPVKNIEFGPREDFEVCLSSLICLNYRTEFSRSLQNFQCDMGGRAFVYTR</sequence>
<keyword evidence="2" id="KW-1185">Reference proteome</keyword>
<gene>
    <name evidence="1" type="ORF">GGR95_003371</name>
</gene>
<dbReference type="EMBL" id="JACIEI010000018">
    <property type="protein sequence ID" value="MBB3995707.1"/>
    <property type="molecule type" value="Genomic_DNA"/>
</dbReference>
<dbReference type="Proteomes" id="UP000530268">
    <property type="component" value="Unassembled WGS sequence"/>
</dbReference>
<accession>A0A7W6E6L5</accession>
<reference evidence="1 2" key="1">
    <citation type="submission" date="2020-08" db="EMBL/GenBank/DDBJ databases">
        <title>Genomic Encyclopedia of Type Strains, Phase IV (KMG-IV): sequencing the most valuable type-strain genomes for metagenomic binning, comparative biology and taxonomic classification.</title>
        <authorList>
            <person name="Goeker M."/>
        </authorList>
    </citation>
    <scope>NUCLEOTIDE SEQUENCE [LARGE SCALE GENOMIC DNA]</scope>
    <source>
        <strain evidence="1 2">DSM 102234</strain>
    </source>
</reference>
<protein>
    <submittedName>
        <fullName evidence="1">Uncharacterized protein</fullName>
    </submittedName>
</protein>